<keyword evidence="12 15" id="KW-0968">Cytoplasmic vesicle</keyword>
<protein>
    <recommendedName>
        <fullName evidence="14 15">TIR domain-containing adapter molecule 1</fullName>
        <shortName evidence="15">TICAM-1</shortName>
    </recommendedName>
</protein>
<evidence type="ECO:0000259" key="17">
    <source>
        <dbReference type="PROSITE" id="PS50104"/>
    </source>
</evidence>
<organism evidence="18 19">
    <name type="scientific">Capra hircus</name>
    <name type="common">Goat</name>
    <dbReference type="NCBI Taxonomy" id="9925"/>
    <lineage>
        <taxon>Eukaryota</taxon>
        <taxon>Metazoa</taxon>
        <taxon>Chordata</taxon>
        <taxon>Craniata</taxon>
        <taxon>Vertebrata</taxon>
        <taxon>Euteleostomi</taxon>
        <taxon>Mammalia</taxon>
        <taxon>Eutheria</taxon>
        <taxon>Laurasiatheria</taxon>
        <taxon>Artiodactyla</taxon>
        <taxon>Ruminantia</taxon>
        <taxon>Pecora</taxon>
        <taxon>Bovidae</taxon>
        <taxon>Caprinae</taxon>
        <taxon>Capra</taxon>
    </lineage>
</organism>
<dbReference type="GO" id="GO:0019901">
    <property type="term" value="F:protein kinase binding"/>
    <property type="evidence" value="ECO:0007669"/>
    <property type="project" value="Ensembl"/>
</dbReference>
<dbReference type="FunFam" id="3.40.50.10140:FF:000024">
    <property type="entry name" value="TIR domain-containing adapter molecule 1"/>
    <property type="match status" value="1"/>
</dbReference>
<sequence length="786" mass="85018">MACTGPSLSGAFDILGAAGQDKLLYLKHKLKTLRPGCRGAYLLHAMVLLKLGQETEARISLEALKADSVAQLVARKWAGVDSTEAPEEPPDVSWAVARVYHLLAEEKLCPATMREEAYRAALRAFSSRDDLQLGELQEEARDLCGWDVLGDLGGVQTLHSDLGCLPPSSASLSRTRSDPQPIEHLSGWSRACSLRSTGSPASLGSNLEISQSHTMALLSVHHSPHGPSKLCDHPQARVVPEPAPLGCQEPEEMSWPPSVEAAGSPVRPSSPGPGLPEVTTDACPASPHDPPEVPEISAHYPVECTDVPAAPKSLPSPSKNACLVTDQTPVQLSEEDTAYLSAQPRPPTPSVPQTSPSFPSPSTSPFPSPSTPPTAHPTPPTAHPTPPKAHPTPPTAHPTPPTAHPTPPTAHPTVWNPEPPPPELESEQKFYNFVVLHASADEHIALRVRERLEALGVRDGATFCEDFQVPGRGELHCLQDALDHSAFIILLLTSNFDCRLSQHQTNQSLMSSLTRHGWQDCVIPFLPLESSLAQLSPSTSSLLTGLVLLDEHSKIFARKVTNTFKPQMLRARKAKWRKEQDARALREQSQQLESERQHAAAWGAACSAYVHSYLAYQTQVEKLQIALANYMPFGTQLPFGGQGSLGTPPSPFPTLPGHQPPPLPPWLGGTPPPIFPQPPPIFPQPPPTVPQPPPTFPQPPPTFPQPPPTFPQPPPTFPQPPPAFQQPPPAFPQPPDFSQAPPARPRSPGLQPLIIHHAQMVQLGVNNHMWNQRGTQAPEDKTRETE</sequence>
<dbReference type="PRINTS" id="PR01217">
    <property type="entry name" value="PRICHEXTENSN"/>
</dbReference>
<dbReference type="GO" id="GO:0035666">
    <property type="term" value="P:TRIF-dependent toll-like receptor signaling pathway"/>
    <property type="evidence" value="ECO:0007669"/>
    <property type="project" value="Ensembl"/>
</dbReference>
<feature type="region of interest" description="Disordered" evidence="16">
    <location>
        <begin position="340"/>
        <end position="424"/>
    </location>
</feature>
<dbReference type="GO" id="GO:0005739">
    <property type="term" value="C:mitochondrion"/>
    <property type="evidence" value="ECO:0007669"/>
    <property type="project" value="UniProtKB-SubCell"/>
</dbReference>
<comment type="subunit">
    <text evidence="15">Homodimer. Found in a multi-helicase-TICAM1 complex at least composed of DHX36, DDX1, DDX21 and TICAM1.</text>
</comment>
<dbReference type="GO" id="GO:0035591">
    <property type="term" value="F:signaling adaptor activity"/>
    <property type="evidence" value="ECO:0007669"/>
    <property type="project" value="TreeGrafter"/>
</dbReference>
<feature type="compositionally biased region" description="Pro residues" evidence="16">
    <location>
        <begin position="358"/>
        <end position="410"/>
    </location>
</feature>
<gene>
    <name evidence="18" type="primary">TICAM1</name>
</gene>
<dbReference type="OMA" id="TRHGWQD"/>
<evidence type="ECO:0000313" key="18">
    <source>
        <dbReference type="Ensembl" id="ENSCHIP00000023900.1"/>
    </source>
</evidence>
<evidence type="ECO:0000256" key="5">
    <source>
        <dbReference type="ARBA" id="ARBA00022588"/>
    </source>
</evidence>
<dbReference type="GO" id="GO:0043123">
    <property type="term" value="P:positive regulation of canonical NF-kappaB signal transduction"/>
    <property type="evidence" value="ECO:0007669"/>
    <property type="project" value="Ensembl"/>
</dbReference>
<proteinExistence type="predicted"/>
<keyword evidence="3" id="KW-1017">Isopeptide bond</keyword>
<keyword evidence="4" id="KW-0597">Phosphoprotein</keyword>
<keyword evidence="5 15" id="KW-0399">Innate immunity</keyword>
<dbReference type="InterPro" id="IPR046946">
    <property type="entry name" value="TCAM1/2"/>
</dbReference>
<dbReference type="STRING" id="9925.ENSCHIP00000023900"/>
<evidence type="ECO:0000256" key="16">
    <source>
        <dbReference type="SAM" id="MobiDB-lite"/>
    </source>
</evidence>
<dbReference type="GeneTree" id="ENSGT00940000162411"/>
<dbReference type="PANTHER" id="PTHR47230">
    <property type="entry name" value="TIR DOMAIN-CONTAINING ADAPTER MOLECULE 1"/>
    <property type="match status" value="1"/>
</dbReference>
<dbReference type="GO" id="GO:0005776">
    <property type="term" value="C:autophagosome"/>
    <property type="evidence" value="ECO:0007669"/>
    <property type="project" value="UniProtKB-SubCell"/>
</dbReference>
<dbReference type="Pfam" id="PF17798">
    <property type="entry name" value="TRIF-NTD"/>
    <property type="match status" value="1"/>
</dbReference>
<dbReference type="GO" id="GO:0051607">
    <property type="term" value="P:defense response to virus"/>
    <property type="evidence" value="ECO:0007669"/>
    <property type="project" value="UniProtKB-UniRule"/>
</dbReference>
<keyword evidence="2 15" id="KW-0963">Cytoplasm</keyword>
<comment type="domain">
    <text evidence="15">The N-terminal region is essential for activation of the IFNB promoter activity.</text>
</comment>
<evidence type="ECO:0000256" key="1">
    <source>
        <dbReference type="ARBA" id="ARBA00004514"/>
    </source>
</evidence>
<evidence type="ECO:0000256" key="4">
    <source>
        <dbReference type="ARBA" id="ARBA00022553"/>
    </source>
</evidence>
<dbReference type="InterPro" id="IPR000157">
    <property type="entry name" value="TIR_dom"/>
</dbReference>
<dbReference type="PROSITE" id="PS50104">
    <property type="entry name" value="TIR"/>
    <property type="match status" value="1"/>
</dbReference>
<dbReference type="GO" id="GO:0034142">
    <property type="term" value="P:toll-like receptor 4 signaling pathway"/>
    <property type="evidence" value="ECO:0007669"/>
    <property type="project" value="Ensembl"/>
</dbReference>
<comment type="function">
    <text evidence="13 15">Involved in innate immunity against invading pathogens. Adapter used by TLR3, TLR4 (through TICAM2) and TLR5 to mediate NF-kappa-B and interferon-regulatory factor (IRF) activation, and to induce apoptosis. Ligand binding to these receptors results in TRIF recruitment through its TIR domain. Distinct protein-interaction motifs allow recruitment of the effector proteins TBK1, TRAF6 and RIPK1, which in turn, lead to the activation of transcription factors IRF3 and IRF7, NF-kappa-B and FADD respectively. Phosphorylation by TBK1 on the pLxIS motif leads to recruitment and subsequent activation of the transcription factor IRF3 to induce expression of type I interferon and exert a potent immunity against invading pathogens. Component of a multi-helicase-TICAM1 complex that acts as a cytoplasmic sensor of viral double-stranded RNA (dsRNA) and plays a role in the activation of a cascade of antiviral responses including the induction of pro-inflammatory cytokines.</text>
</comment>
<dbReference type="GO" id="GO:0032481">
    <property type="term" value="P:positive regulation of type I interferon production"/>
    <property type="evidence" value="ECO:0007669"/>
    <property type="project" value="Ensembl"/>
</dbReference>
<dbReference type="SUPFAM" id="SSF52200">
    <property type="entry name" value="Toll/Interleukin receptor TIR domain"/>
    <property type="match status" value="1"/>
</dbReference>
<feature type="compositionally biased region" description="Polar residues" evidence="16">
    <location>
        <begin position="764"/>
        <end position="775"/>
    </location>
</feature>
<dbReference type="InterPro" id="IPR040886">
    <property type="entry name" value="TRIF_N"/>
</dbReference>
<feature type="domain" description="TIR" evidence="17">
    <location>
        <begin position="429"/>
        <end position="589"/>
    </location>
</feature>
<feature type="compositionally biased region" description="Pro residues" evidence="16">
    <location>
        <begin position="648"/>
        <end position="735"/>
    </location>
</feature>
<dbReference type="EMBL" id="LWLT01000008">
    <property type="status" value="NOT_ANNOTATED_CDS"/>
    <property type="molecule type" value="Genomic_DNA"/>
</dbReference>
<reference evidence="18 19" key="1">
    <citation type="submission" date="2016-04" db="EMBL/GenBank/DDBJ databases">
        <title>Polished mammalian reference genomes with single-molecule sequencing and chromosome conformation capture applied to the Capra hircus genome.</title>
        <authorList>
            <person name="Bickhart D.M."/>
            <person name="Koren S."/>
            <person name="Rosen B."/>
            <person name="Hastie A."/>
            <person name="Liachko I."/>
            <person name="Sullivan S.T."/>
            <person name="Burton J."/>
            <person name="Sayre B.L."/>
            <person name="Huson H.J."/>
            <person name="Lee J."/>
            <person name="Lam E."/>
            <person name="Kelley C.M."/>
            <person name="Hutchison J.L."/>
            <person name="Zhou Y."/>
            <person name="Sun J."/>
            <person name="Crisa A."/>
            <person name="Schwartz J.C."/>
            <person name="Hammond J.A."/>
            <person name="Schroeder S.G."/>
            <person name="Liu G.E."/>
            <person name="Dunham M."/>
            <person name="Shendure J."/>
            <person name="Sonstegard T.S."/>
            <person name="Phillippy A.M."/>
            <person name="Van Tassell C.P."/>
            <person name="Smith T.P."/>
        </authorList>
    </citation>
    <scope>NUCLEOTIDE SEQUENCE [LARGE SCALE GENOMIC DNA]</scope>
</reference>
<accession>A0A452FIC1</accession>
<evidence type="ECO:0000313" key="19">
    <source>
        <dbReference type="Proteomes" id="UP000291000"/>
    </source>
</evidence>
<reference evidence="18" key="2">
    <citation type="submission" date="2025-08" db="UniProtKB">
        <authorList>
            <consortium name="Ensembl"/>
        </authorList>
    </citation>
    <scope>IDENTIFICATION</scope>
</reference>
<evidence type="ECO:0000256" key="12">
    <source>
        <dbReference type="ARBA" id="ARBA00023329"/>
    </source>
</evidence>
<keyword evidence="6 15" id="KW-0053">Apoptosis</keyword>
<comment type="subcellular location">
    <subcellularLocation>
        <location evidence="1 15">Cytoplasm</location>
        <location evidence="1 15">Cytosol</location>
    </subcellularLocation>
    <subcellularLocation>
        <location evidence="15">Cytoplasmic vesicle</location>
        <location evidence="15">Autophagosome</location>
    </subcellularLocation>
    <subcellularLocation>
        <location evidence="15">Mitochondrion</location>
    </subcellularLocation>
</comment>
<dbReference type="GO" id="GO:0005769">
    <property type="term" value="C:early endosome"/>
    <property type="evidence" value="ECO:0007669"/>
    <property type="project" value="Ensembl"/>
</dbReference>
<dbReference type="GO" id="GO:0097342">
    <property type="term" value="C:ripoptosome"/>
    <property type="evidence" value="ECO:0007669"/>
    <property type="project" value="Ensembl"/>
</dbReference>
<dbReference type="GO" id="GO:0034138">
    <property type="term" value="P:toll-like receptor 3 signaling pathway"/>
    <property type="evidence" value="ECO:0007669"/>
    <property type="project" value="Ensembl"/>
</dbReference>
<dbReference type="GO" id="GO:0006954">
    <property type="term" value="P:inflammatory response"/>
    <property type="evidence" value="ECO:0007669"/>
    <property type="project" value="UniProtKB-KW"/>
</dbReference>
<evidence type="ECO:0000256" key="7">
    <source>
        <dbReference type="ARBA" id="ARBA00022843"/>
    </source>
</evidence>
<dbReference type="Gene3D" id="1.25.40.780">
    <property type="match status" value="1"/>
</dbReference>
<keyword evidence="11 15" id="KW-0395">Inflammatory response</keyword>
<dbReference type="Ensembl" id="ENSCHIT00000031760.1">
    <property type="protein sequence ID" value="ENSCHIP00000023900.1"/>
    <property type="gene ID" value="ENSCHIG00000021314.1"/>
</dbReference>
<evidence type="ECO:0000256" key="15">
    <source>
        <dbReference type="PIRNR" id="PIRNR037744"/>
    </source>
</evidence>
<dbReference type="GO" id="GO:0043330">
    <property type="term" value="P:response to exogenous dsRNA"/>
    <property type="evidence" value="ECO:0007669"/>
    <property type="project" value="UniProtKB-UniRule"/>
</dbReference>
<keyword evidence="7" id="KW-0832">Ubl conjugation</keyword>
<reference evidence="18" key="3">
    <citation type="submission" date="2025-09" db="UniProtKB">
        <authorList>
            <consortium name="Ensembl"/>
        </authorList>
    </citation>
    <scope>IDENTIFICATION</scope>
</reference>
<feature type="region of interest" description="Disordered" evidence="16">
    <location>
        <begin position="641"/>
        <end position="786"/>
    </location>
</feature>
<dbReference type="InterPro" id="IPR035897">
    <property type="entry name" value="Toll_tir_struct_dom_sf"/>
</dbReference>
<evidence type="ECO:0000256" key="3">
    <source>
        <dbReference type="ARBA" id="ARBA00022499"/>
    </source>
</evidence>
<dbReference type="Pfam" id="PF12721">
    <property type="entry name" value="RHIM"/>
    <property type="match status" value="1"/>
</dbReference>
<dbReference type="PANTHER" id="PTHR47230:SF1">
    <property type="entry name" value="TIR DOMAIN-CONTAINING ADAPTER MOLECULE 1"/>
    <property type="match status" value="1"/>
</dbReference>
<evidence type="ECO:0000256" key="14">
    <source>
        <dbReference type="ARBA" id="ARBA00072692"/>
    </source>
</evidence>
<evidence type="ECO:0000256" key="10">
    <source>
        <dbReference type="ARBA" id="ARBA00023128"/>
    </source>
</evidence>
<dbReference type="Bgee" id="ENSCHIG00000021314">
    <property type="expression patterns" value="Expressed in adrenal gland and 17 other cell types or tissues"/>
</dbReference>
<evidence type="ECO:0000256" key="11">
    <source>
        <dbReference type="ARBA" id="ARBA00023198"/>
    </source>
</evidence>
<dbReference type="InterPro" id="IPR025735">
    <property type="entry name" value="RHIM"/>
</dbReference>
<evidence type="ECO:0000256" key="6">
    <source>
        <dbReference type="ARBA" id="ARBA00022703"/>
    </source>
</evidence>
<dbReference type="Proteomes" id="UP000291000">
    <property type="component" value="Chromosome 7"/>
</dbReference>
<evidence type="ECO:0000256" key="8">
    <source>
        <dbReference type="ARBA" id="ARBA00022859"/>
    </source>
</evidence>
<evidence type="ECO:0000256" key="2">
    <source>
        <dbReference type="ARBA" id="ARBA00022490"/>
    </source>
</evidence>
<dbReference type="Gene3D" id="3.40.50.10140">
    <property type="entry name" value="Toll/interleukin-1 receptor homology (TIR) domain"/>
    <property type="match status" value="1"/>
</dbReference>
<name>A0A452FIC1_CAPHI</name>
<keyword evidence="9" id="KW-0051">Antiviral defense</keyword>
<dbReference type="GO" id="GO:0045087">
    <property type="term" value="P:innate immune response"/>
    <property type="evidence" value="ECO:0007669"/>
    <property type="project" value="UniProtKB-UniRule"/>
</dbReference>
<evidence type="ECO:0000256" key="13">
    <source>
        <dbReference type="ARBA" id="ARBA00058911"/>
    </source>
</evidence>
<dbReference type="FunFam" id="1.25.40.780:FF:000001">
    <property type="entry name" value="TIR domain-containing adapter molecule 1"/>
    <property type="match status" value="1"/>
</dbReference>
<dbReference type="AlphaFoldDB" id="A0A452FIC1"/>
<dbReference type="GO" id="GO:0006915">
    <property type="term" value="P:apoptotic process"/>
    <property type="evidence" value="ECO:0007669"/>
    <property type="project" value="UniProtKB-KW"/>
</dbReference>
<feature type="region of interest" description="Disordered" evidence="16">
    <location>
        <begin position="220"/>
        <end position="296"/>
    </location>
</feature>
<keyword evidence="10 15" id="KW-0496">Mitochondrion</keyword>
<evidence type="ECO:0000256" key="9">
    <source>
        <dbReference type="ARBA" id="ARBA00023118"/>
    </source>
</evidence>
<keyword evidence="19" id="KW-1185">Reference proteome</keyword>
<dbReference type="GO" id="GO:0010008">
    <property type="term" value="C:endosome membrane"/>
    <property type="evidence" value="ECO:0007669"/>
    <property type="project" value="Ensembl"/>
</dbReference>
<keyword evidence="8 15" id="KW-0391">Immunity</keyword>